<name>A0A6L5X2G2_9FIRM</name>
<gene>
    <name evidence="5" type="ORF">FYJ35_00865</name>
</gene>
<dbReference type="AlphaFoldDB" id="A0A6L5X2G2"/>
<feature type="binding site" evidence="3">
    <location>
        <begin position="6"/>
        <end position="11"/>
    </location>
    <ligand>
        <name>substrate</name>
    </ligand>
</feature>
<dbReference type="EMBL" id="VULZ01000001">
    <property type="protein sequence ID" value="MSS13613.1"/>
    <property type="molecule type" value="Genomic_DNA"/>
</dbReference>
<dbReference type="InterPro" id="IPR009288">
    <property type="entry name" value="AIG2-like_dom"/>
</dbReference>
<evidence type="ECO:0000313" key="5">
    <source>
        <dbReference type="EMBL" id="MSS13613.1"/>
    </source>
</evidence>
<evidence type="ECO:0000256" key="3">
    <source>
        <dbReference type="PIRSR" id="PIRSR617939-2"/>
    </source>
</evidence>
<evidence type="ECO:0000256" key="1">
    <source>
        <dbReference type="ARBA" id="ARBA00023239"/>
    </source>
</evidence>
<evidence type="ECO:0000256" key="2">
    <source>
        <dbReference type="PIRSR" id="PIRSR617939-1"/>
    </source>
</evidence>
<dbReference type="Gene3D" id="3.10.490.10">
    <property type="entry name" value="Gamma-glutamyl cyclotransferase-like"/>
    <property type="match status" value="1"/>
</dbReference>
<reference evidence="5 6" key="1">
    <citation type="submission" date="2019-08" db="EMBL/GenBank/DDBJ databases">
        <title>In-depth cultivation of the pig gut microbiome towards novel bacterial diversity and tailored functional studies.</title>
        <authorList>
            <person name="Wylensek D."/>
            <person name="Hitch T.C.A."/>
            <person name="Clavel T."/>
        </authorList>
    </citation>
    <scope>NUCLEOTIDE SEQUENCE [LARGE SCALE GENOMIC DNA]</scope>
    <source>
        <strain evidence="5 6">Oil+RF-744-WCA-WT-11</strain>
    </source>
</reference>
<keyword evidence="6" id="KW-1185">Reference proteome</keyword>
<feature type="active site" description="Proton acceptor" evidence="2">
    <location>
        <position position="78"/>
    </location>
</feature>
<dbReference type="InterPro" id="IPR017939">
    <property type="entry name" value="G-Glutamylcylcotransferase"/>
</dbReference>
<accession>A0A6L5X2G2</accession>
<dbReference type="InterPro" id="IPR013024">
    <property type="entry name" value="GGCT-like"/>
</dbReference>
<feature type="domain" description="Gamma-glutamylcyclotransferase AIG2-like" evidence="4">
    <location>
        <begin position="7"/>
        <end position="115"/>
    </location>
</feature>
<dbReference type="GO" id="GO:0016740">
    <property type="term" value="F:transferase activity"/>
    <property type="evidence" value="ECO:0007669"/>
    <property type="project" value="UniProtKB-KW"/>
</dbReference>
<dbReference type="GO" id="GO:0003839">
    <property type="term" value="F:gamma-glutamylcyclotransferase activity"/>
    <property type="evidence" value="ECO:0007669"/>
    <property type="project" value="InterPro"/>
</dbReference>
<comment type="caution">
    <text evidence="5">The sequence shown here is derived from an EMBL/GenBank/DDBJ whole genome shotgun (WGS) entry which is preliminary data.</text>
</comment>
<dbReference type="CDD" id="cd06661">
    <property type="entry name" value="GGCT_like"/>
    <property type="match status" value="1"/>
</dbReference>
<dbReference type="SUPFAM" id="SSF110857">
    <property type="entry name" value="Gamma-glutamyl cyclotransferase-like"/>
    <property type="match status" value="1"/>
</dbReference>
<dbReference type="Pfam" id="PF06094">
    <property type="entry name" value="GGACT"/>
    <property type="match status" value="1"/>
</dbReference>
<evidence type="ECO:0000259" key="4">
    <source>
        <dbReference type="Pfam" id="PF06094"/>
    </source>
</evidence>
<dbReference type="RefSeq" id="WP_154521748.1">
    <property type="nucleotide sequence ID" value="NZ_JAXFDQ010000013.1"/>
</dbReference>
<protein>
    <submittedName>
        <fullName evidence="5">Gamma-glutamylcyclotransferase</fullName>
    </submittedName>
</protein>
<dbReference type="Proteomes" id="UP000481852">
    <property type="component" value="Unassembled WGS sequence"/>
</dbReference>
<sequence>MAERYYLAYGSNLNIQQMGLRCPFALPIGTVQLHGYELVFKGSKTGSYLTIQEREDSSVPAAVWRVTSVDEARLDRYEGYPRFYYKKPVEVNVLDRWQEKNRILTAFVYVMREYRPYGLPSPEYVEVCRKGYMDFDLDLGELGKALERTREEMRKNERG</sequence>
<dbReference type="PANTHER" id="PTHR12935:SF0">
    <property type="entry name" value="GAMMA-GLUTAMYLCYCLOTRANSFERASE"/>
    <property type="match status" value="1"/>
</dbReference>
<evidence type="ECO:0000313" key="6">
    <source>
        <dbReference type="Proteomes" id="UP000481852"/>
    </source>
</evidence>
<organism evidence="5 6">
    <name type="scientific">Porcincola intestinalis</name>
    <dbReference type="NCBI Taxonomy" id="2606632"/>
    <lineage>
        <taxon>Bacteria</taxon>
        <taxon>Bacillati</taxon>
        <taxon>Bacillota</taxon>
        <taxon>Clostridia</taxon>
        <taxon>Lachnospirales</taxon>
        <taxon>Lachnospiraceae</taxon>
        <taxon>Porcincola</taxon>
    </lineage>
</organism>
<keyword evidence="5" id="KW-0808">Transferase</keyword>
<dbReference type="PANTHER" id="PTHR12935">
    <property type="entry name" value="GAMMA-GLUTAMYLCYCLOTRANSFERASE"/>
    <property type="match status" value="1"/>
</dbReference>
<keyword evidence="1" id="KW-0456">Lyase</keyword>
<feature type="binding site" evidence="3">
    <location>
        <position position="124"/>
    </location>
    <ligand>
        <name>substrate</name>
    </ligand>
</feature>
<dbReference type="InterPro" id="IPR036568">
    <property type="entry name" value="GGCT-like_sf"/>
</dbReference>
<proteinExistence type="predicted"/>